<dbReference type="InterPro" id="IPR006311">
    <property type="entry name" value="TAT_signal"/>
</dbReference>
<evidence type="ECO:0000313" key="1">
    <source>
        <dbReference type="EMBL" id="SMD07036.1"/>
    </source>
</evidence>
<organism evidence="1 2">
    <name type="scientific">Fulvimarina manganoxydans</name>
    <dbReference type="NCBI Taxonomy" id="937218"/>
    <lineage>
        <taxon>Bacteria</taxon>
        <taxon>Pseudomonadati</taxon>
        <taxon>Pseudomonadota</taxon>
        <taxon>Alphaproteobacteria</taxon>
        <taxon>Hyphomicrobiales</taxon>
        <taxon>Aurantimonadaceae</taxon>
        <taxon>Fulvimarina</taxon>
    </lineage>
</organism>
<dbReference type="OrthoDB" id="5624218at2"/>
<protein>
    <recommendedName>
        <fullName evidence="3">DUF1513 domain-containing protein</fullName>
    </recommendedName>
</protein>
<dbReference type="Gene3D" id="2.130.10.10">
    <property type="entry name" value="YVTN repeat-like/Quinoprotein amine dehydrogenase"/>
    <property type="match status" value="1"/>
</dbReference>
<sequence length="372" mass="40126">MPPIRNRLATPLLARRDFLAGAGALFASTLIGRRAEAFEDADALFASACRRPDGSYGCAVFAEDGRIVSEVALPDRGHDVAFDPLSYRAVAFARRPRTFAVVFDPKTGETVKTLTSAEGRHFFGHGFFSPDGRLMYATENDYDAARGLIGVYDVKRDFARIGEFDTHGMDTHEALLMPDGETIVVANGGIETHPDYGRQKLNLATMEPSLVLIDRKSGDLLAKHRLEKSLHQLSIRHLAIDADRKVWFGCQYEGPSADAPQLLGFATPEAGLSLIEMPRGDLARLSNYVGSVAASADGTRIAISSPVGGEVMILDATKKSLIESHPVRDGCGLAADGAGFLATSGHGLVTHLAKQAADRQADREWDNHILAL</sequence>
<dbReference type="EMBL" id="FWXR01000023">
    <property type="protein sequence ID" value="SMD07036.1"/>
    <property type="molecule type" value="Genomic_DNA"/>
</dbReference>
<keyword evidence="2" id="KW-1185">Reference proteome</keyword>
<evidence type="ECO:0000313" key="2">
    <source>
        <dbReference type="Proteomes" id="UP000192656"/>
    </source>
</evidence>
<dbReference type="PROSITE" id="PS51318">
    <property type="entry name" value="TAT"/>
    <property type="match status" value="1"/>
</dbReference>
<dbReference type="Proteomes" id="UP000192656">
    <property type="component" value="Unassembled WGS sequence"/>
</dbReference>
<dbReference type="Pfam" id="PF07433">
    <property type="entry name" value="DUF1513"/>
    <property type="match status" value="1"/>
</dbReference>
<reference evidence="1 2" key="1">
    <citation type="submission" date="2017-04" db="EMBL/GenBank/DDBJ databases">
        <authorList>
            <person name="Afonso C.L."/>
            <person name="Miller P.J."/>
            <person name="Scott M.A."/>
            <person name="Spackman E."/>
            <person name="Goraichik I."/>
            <person name="Dimitrov K.M."/>
            <person name="Suarez D.L."/>
            <person name="Swayne D.E."/>
        </authorList>
    </citation>
    <scope>NUCLEOTIDE SEQUENCE [LARGE SCALE GENOMIC DNA]</scope>
    <source>
        <strain evidence="1 2">CGMCC 1.10972</strain>
    </source>
</reference>
<dbReference type="RefSeq" id="WP_084412105.1">
    <property type="nucleotide sequence ID" value="NZ_FWXR01000023.1"/>
</dbReference>
<accession>A0A1W2ECJ6</accession>
<dbReference type="PIRSF" id="PIRSF028101">
    <property type="entry name" value="UCP028101"/>
    <property type="match status" value="1"/>
</dbReference>
<dbReference type="InterPro" id="IPR008311">
    <property type="entry name" value="UCP028101"/>
</dbReference>
<name>A0A1W2ECJ6_9HYPH</name>
<gene>
    <name evidence="1" type="ORF">SAMN06297251_12354</name>
</gene>
<proteinExistence type="predicted"/>
<evidence type="ECO:0008006" key="3">
    <source>
        <dbReference type="Google" id="ProtNLM"/>
    </source>
</evidence>
<dbReference type="STRING" id="937218.SAMN06297251_12354"/>
<dbReference type="SUPFAM" id="SSF50969">
    <property type="entry name" value="YVTN repeat-like/Quinoprotein amine dehydrogenase"/>
    <property type="match status" value="1"/>
</dbReference>
<dbReference type="InterPro" id="IPR015943">
    <property type="entry name" value="WD40/YVTN_repeat-like_dom_sf"/>
</dbReference>
<dbReference type="InterPro" id="IPR011044">
    <property type="entry name" value="Quino_amine_DH_bsu"/>
</dbReference>
<dbReference type="AlphaFoldDB" id="A0A1W2ECJ6"/>